<dbReference type="EMBL" id="FVQL01000001">
    <property type="protein sequence ID" value="SKY14489.1"/>
    <property type="molecule type" value="Genomic_DNA"/>
</dbReference>
<proteinExistence type="predicted"/>
<dbReference type="RefSeq" id="WP_052531883.1">
    <property type="nucleotide sequence ID" value="NZ_CP065272.1"/>
</dbReference>
<sequence length="103" mass="11858">MNVKSMRTQDIHDELFRRMVENYDATVPCQHHGGCDRPAKWVAVFHGTCPSVAVCTRHMKAWVATMTEGVREGQDLACYQCHRRFFFTLSELVTFHRLDRAGG</sequence>
<name>A0AB38D947_9MYCO</name>
<reference evidence="1 2" key="1">
    <citation type="submission" date="2016-11" db="EMBL/GenBank/DDBJ databases">
        <authorList>
            <consortium name="Pathogen Informatics"/>
        </authorList>
    </citation>
    <scope>NUCLEOTIDE SEQUENCE [LARGE SCALE GENOMIC DNA]</scope>
    <source>
        <strain evidence="1 2">1168</strain>
    </source>
</reference>
<protein>
    <recommendedName>
        <fullName evidence="3">Bacteriophage protein</fullName>
    </recommendedName>
</protein>
<gene>
    <name evidence="1" type="ORF">SAMEA2275630_00008</name>
</gene>
<organism evidence="1 2">
    <name type="scientific">Mycobacteroides abscessus subsp. massiliense</name>
    <dbReference type="NCBI Taxonomy" id="1962118"/>
    <lineage>
        <taxon>Bacteria</taxon>
        <taxon>Bacillati</taxon>
        <taxon>Actinomycetota</taxon>
        <taxon>Actinomycetes</taxon>
        <taxon>Mycobacteriales</taxon>
        <taxon>Mycobacteriaceae</taxon>
        <taxon>Mycobacteroides</taxon>
        <taxon>Mycobacteroides abscessus</taxon>
    </lineage>
</organism>
<dbReference type="Proteomes" id="UP000190366">
    <property type="component" value="Unassembled WGS sequence"/>
</dbReference>
<comment type="caution">
    <text evidence="1">The sequence shown here is derived from an EMBL/GenBank/DDBJ whole genome shotgun (WGS) entry which is preliminary data.</text>
</comment>
<evidence type="ECO:0000313" key="1">
    <source>
        <dbReference type="EMBL" id="SKY14489.1"/>
    </source>
</evidence>
<evidence type="ECO:0000313" key="2">
    <source>
        <dbReference type="Proteomes" id="UP000190366"/>
    </source>
</evidence>
<evidence type="ECO:0008006" key="3">
    <source>
        <dbReference type="Google" id="ProtNLM"/>
    </source>
</evidence>
<accession>A0AB38D947</accession>
<dbReference type="AlphaFoldDB" id="A0AB38D947"/>